<dbReference type="EMBL" id="JBHSPA010000031">
    <property type="protein sequence ID" value="MFC5827853.1"/>
    <property type="molecule type" value="Genomic_DNA"/>
</dbReference>
<evidence type="ECO:0000313" key="3">
    <source>
        <dbReference type="Proteomes" id="UP001596058"/>
    </source>
</evidence>
<gene>
    <name evidence="2" type="ORF">ACFPZ3_28665</name>
</gene>
<dbReference type="Gene3D" id="3.90.1200.10">
    <property type="match status" value="1"/>
</dbReference>
<dbReference type="SUPFAM" id="SSF56112">
    <property type="entry name" value="Protein kinase-like (PK-like)"/>
    <property type="match status" value="1"/>
</dbReference>
<dbReference type="RefSeq" id="WP_379517354.1">
    <property type="nucleotide sequence ID" value="NZ_JBHSPA010000031.1"/>
</dbReference>
<protein>
    <submittedName>
        <fullName evidence="2">Phosphotransferase family protein</fullName>
    </submittedName>
</protein>
<name>A0ABW1CTH9_9ACTN</name>
<keyword evidence="3" id="KW-1185">Reference proteome</keyword>
<evidence type="ECO:0000259" key="1">
    <source>
        <dbReference type="Pfam" id="PF01636"/>
    </source>
</evidence>
<sequence length="298" mass="32637">MTIFLTSVLDEWRLTCQEQVTPMESRSGAGVHPVRTIGGKAAYLKVTAATSGAQAIAQARRELRFYQDLAPITPVRTPRLLDHRDDEDGVAALLEPVGETRAAPAWTERMWADLGRELARLHTMPLPEGAEWNRPDALEAALADPDVDRITAFWAPTLPGLPELLARGHELAQDINALPPVFTHGDCHVGNLPHSAGSPAFCDWQSAGIGRPGSDLAFLGVRAATEGVSVPPALIDAYLDGRSCERRTLQRALLAEELGVFVHLWPPFAAFNDDLGIARVRRRTLDLAERFMSHSRRP</sequence>
<accession>A0ABW1CTH9</accession>
<comment type="caution">
    <text evidence="2">The sequence shown here is derived from an EMBL/GenBank/DDBJ whole genome shotgun (WGS) entry which is preliminary data.</text>
</comment>
<organism evidence="2 3">
    <name type="scientific">Nonomuraea insulae</name>
    <dbReference type="NCBI Taxonomy" id="1616787"/>
    <lineage>
        <taxon>Bacteria</taxon>
        <taxon>Bacillati</taxon>
        <taxon>Actinomycetota</taxon>
        <taxon>Actinomycetes</taxon>
        <taxon>Streptosporangiales</taxon>
        <taxon>Streptosporangiaceae</taxon>
        <taxon>Nonomuraea</taxon>
    </lineage>
</organism>
<reference evidence="3" key="1">
    <citation type="journal article" date="2019" name="Int. J. Syst. Evol. Microbiol.">
        <title>The Global Catalogue of Microorganisms (GCM) 10K type strain sequencing project: providing services to taxonomists for standard genome sequencing and annotation.</title>
        <authorList>
            <consortium name="The Broad Institute Genomics Platform"/>
            <consortium name="The Broad Institute Genome Sequencing Center for Infectious Disease"/>
            <person name="Wu L."/>
            <person name="Ma J."/>
        </authorList>
    </citation>
    <scope>NUCLEOTIDE SEQUENCE [LARGE SCALE GENOMIC DNA]</scope>
    <source>
        <strain evidence="3">CCUG 53903</strain>
    </source>
</reference>
<dbReference type="Pfam" id="PF01636">
    <property type="entry name" value="APH"/>
    <property type="match status" value="1"/>
</dbReference>
<dbReference type="InterPro" id="IPR002575">
    <property type="entry name" value="Aminoglycoside_PTrfase"/>
</dbReference>
<feature type="domain" description="Aminoglycoside phosphotransferase" evidence="1">
    <location>
        <begin position="54"/>
        <end position="243"/>
    </location>
</feature>
<dbReference type="Proteomes" id="UP001596058">
    <property type="component" value="Unassembled WGS sequence"/>
</dbReference>
<proteinExistence type="predicted"/>
<dbReference type="InterPro" id="IPR011009">
    <property type="entry name" value="Kinase-like_dom_sf"/>
</dbReference>
<evidence type="ECO:0000313" key="2">
    <source>
        <dbReference type="EMBL" id="MFC5827853.1"/>
    </source>
</evidence>